<dbReference type="Proteomes" id="UP001084197">
    <property type="component" value="Unassembled WGS sequence"/>
</dbReference>
<comment type="similarity">
    <text evidence="1">Belongs to the UPF0122 family.</text>
</comment>
<dbReference type="SUPFAM" id="SSF88946">
    <property type="entry name" value="Sigma2 domain of RNA polymerase sigma factors"/>
    <property type="match status" value="1"/>
</dbReference>
<evidence type="ECO:0000313" key="9">
    <source>
        <dbReference type="Proteomes" id="UP001084197"/>
    </source>
</evidence>
<dbReference type="GO" id="GO:0003677">
    <property type="term" value="F:DNA binding"/>
    <property type="evidence" value="ECO:0007669"/>
    <property type="project" value="UniProtKB-KW"/>
</dbReference>
<proteinExistence type="inferred from homology"/>
<accession>A0A9J6RCM0</accession>
<evidence type="ECO:0000256" key="4">
    <source>
        <dbReference type="ARBA" id="ARBA00023125"/>
    </source>
</evidence>
<dbReference type="AlphaFoldDB" id="A0A9J6RCM0"/>
<dbReference type="InterPro" id="IPR007627">
    <property type="entry name" value="RNA_pol_sigma70_r2"/>
</dbReference>
<dbReference type="NCBIfam" id="TIGR02937">
    <property type="entry name" value="sigma70-ECF"/>
    <property type="match status" value="1"/>
</dbReference>
<dbReference type="Pfam" id="PF04542">
    <property type="entry name" value="Sigma70_r2"/>
    <property type="match status" value="1"/>
</dbReference>
<evidence type="ECO:0000313" key="8">
    <source>
        <dbReference type="EMBL" id="MCZ0703044.1"/>
    </source>
</evidence>
<keyword evidence="9" id="KW-1185">Reference proteome</keyword>
<keyword evidence="2" id="KW-0805">Transcription regulation</keyword>
<protein>
    <submittedName>
        <fullName evidence="8">Sigma-70 family RNA polymerase sigma factor</fullName>
    </submittedName>
</protein>
<dbReference type="EMBL" id="JAPRAT010000011">
    <property type="protein sequence ID" value="MCZ0703044.1"/>
    <property type="molecule type" value="Genomic_DNA"/>
</dbReference>
<keyword evidence="4" id="KW-0238">DNA-binding</keyword>
<comment type="function">
    <text evidence="6">Might take part in the signal recognition particle (SRP) pathway. This is inferred from the conservation of its genetic proximity to ftsY/ffh. May be a regulatory protein.</text>
</comment>
<gene>
    <name evidence="8" type="ORF">OWO01_07450</name>
</gene>
<feature type="domain" description="RNA polymerase sigma-70 region 2" evidence="7">
    <location>
        <begin position="10"/>
        <end position="75"/>
    </location>
</feature>
<keyword evidence="3" id="KW-0731">Sigma factor</keyword>
<evidence type="ECO:0000256" key="2">
    <source>
        <dbReference type="ARBA" id="ARBA00023015"/>
    </source>
</evidence>
<evidence type="ECO:0000256" key="1">
    <source>
        <dbReference type="ARBA" id="ARBA00008720"/>
    </source>
</evidence>
<evidence type="ECO:0000256" key="6">
    <source>
        <dbReference type="ARBA" id="ARBA00024764"/>
    </source>
</evidence>
<dbReference type="InterPro" id="IPR013325">
    <property type="entry name" value="RNA_pol_sigma_r2"/>
</dbReference>
<evidence type="ECO:0000256" key="3">
    <source>
        <dbReference type="ARBA" id="ARBA00023082"/>
    </source>
</evidence>
<name>A0A9J6RCM0_9BACI</name>
<sequence length="165" mass="20094">MEQCFEEVLKQFEPMVYHLINKYRIRDVEGDFYQEATIALWRAWKDYDETKMKFSSYVYFRIDKALLSLIRKQNKQSDRDQYYVTLFRGDSVTEDFNLSIDFVWLEQIKQLLTDKQWLWFKGHILEDKTLKMIAEENGVTENAVKNWSRLAREKLRACHRPNFVE</sequence>
<reference evidence="8" key="1">
    <citation type="submission" date="2022-11" db="EMBL/GenBank/DDBJ databases">
        <title>WGS of Natronobacillus azotifigens 24KS-1, an anaerobic diazotrophic haloalkaliphile from soda-rich habitats.</title>
        <authorList>
            <person name="Sorokin D.Y."/>
            <person name="Merkel A.Y."/>
        </authorList>
    </citation>
    <scope>NUCLEOTIDE SEQUENCE</scope>
    <source>
        <strain evidence="8">24KS-1</strain>
    </source>
</reference>
<keyword evidence="5" id="KW-0804">Transcription</keyword>
<dbReference type="InterPro" id="IPR036388">
    <property type="entry name" value="WH-like_DNA-bd_sf"/>
</dbReference>
<dbReference type="RefSeq" id="WP_268779814.1">
    <property type="nucleotide sequence ID" value="NZ_JAPRAT010000011.1"/>
</dbReference>
<dbReference type="GO" id="GO:0006352">
    <property type="term" value="P:DNA-templated transcription initiation"/>
    <property type="evidence" value="ECO:0007669"/>
    <property type="project" value="InterPro"/>
</dbReference>
<dbReference type="InterPro" id="IPR013324">
    <property type="entry name" value="RNA_pol_sigma_r3/r4-like"/>
</dbReference>
<dbReference type="SUPFAM" id="SSF88659">
    <property type="entry name" value="Sigma3 and sigma4 domains of RNA polymerase sigma factors"/>
    <property type="match status" value="1"/>
</dbReference>
<dbReference type="Gene3D" id="1.10.10.10">
    <property type="entry name" value="Winged helix-like DNA-binding domain superfamily/Winged helix DNA-binding domain"/>
    <property type="match status" value="1"/>
</dbReference>
<dbReference type="PANTHER" id="PTHR30385">
    <property type="entry name" value="SIGMA FACTOR F FLAGELLAR"/>
    <property type="match status" value="1"/>
</dbReference>
<dbReference type="Pfam" id="PF04297">
    <property type="entry name" value="UPF0122"/>
    <property type="match status" value="1"/>
</dbReference>
<dbReference type="InterPro" id="IPR014284">
    <property type="entry name" value="RNA_pol_sigma-70_dom"/>
</dbReference>
<evidence type="ECO:0000256" key="5">
    <source>
        <dbReference type="ARBA" id="ARBA00023163"/>
    </source>
</evidence>
<comment type="caution">
    <text evidence="8">The sequence shown here is derived from an EMBL/GenBank/DDBJ whole genome shotgun (WGS) entry which is preliminary data.</text>
</comment>
<organism evidence="8 9">
    <name type="scientific">Natronobacillus azotifigens</name>
    <dbReference type="NCBI Taxonomy" id="472978"/>
    <lineage>
        <taxon>Bacteria</taxon>
        <taxon>Bacillati</taxon>
        <taxon>Bacillota</taxon>
        <taxon>Bacilli</taxon>
        <taxon>Bacillales</taxon>
        <taxon>Bacillaceae</taxon>
        <taxon>Natronobacillus</taxon>
    </lineage>
</organism>
<dbReference type="InterPro" id="IPR007394">
    <property type="entry name" value="UPF0122"/>
</dbReference>
<dbReference type="GO" id="GO:0016987">
    <property type="term" value="F:sigma factor activity"/>
    <property type="evidence" value="ECO:0007669"/>
    <property type="project" value="UniProtKB-KW"/>
</dbReference>
<evidence type="ECO:0000259" key="7">
    <source>
        <dbReference type="Pfam" id="PF04542"/>
    </source>
</evidence>
<dbReference type="Gene3D" id="1.10.1740.10">
    <property type="match status" value="1"/>
</dbReference>